<evidence type="ECO:0000313" key="11">
    <source>
        <dbReference type="EMBL" id="KAF9443587.1"/>
    </source>
</evidence>
<dbReference type="InterPro" id="IPR033138">
    <property type="entry name" value="Cu_oxidase_CS"/>
</dbReference>
<protein>
    <submittedName>
        <fullName evidence="11">Multicopper oxidase</fullName>
    </submittedName>
</protein>
<dbReference type="InterPro" id="IPR008972">
    <property type="entry name" value="Cupredoxin"/>
</dbReference>
<evidence type="ECO:0000256" key="7">
    <source>
        <dbReference type="SAM" id="SignalP"/>
    </source>
</evidence>
<feature type="domain" description="Plastocyanin-like" evidence="9">
    <location>
        <begin position="359"/>
        <end position="483"/>
    </location>
</feature>
<evidence type="ECO:0000256" key="3">
    <source>
        <dbReference type="ARBA" id="ARBA00023002"/>
    </source>
</evidence>
<feature type="domain" description="Plastocyanin-like" evidence="10">
    <location>
        <begin position="30"/>
        <end position="149"/>
    </location>
</feature>
<keyword evidence="2" id="KW-0479">Metal-binding</keyword>
<evidence type="ECO:0000259" key="9">
    <source>
        <dbReference type="Pfam" id="PF07731"/>
    </source>
</evidence>
<evidence type="ECO:0000313" key="12">
    <source>
        <dbReference type="Proteomes" id="UP000807342"/>
    </source>
</evidence>
<dbReference type="CDD" id="cd13903">
    <property type="entry name" value="CuRO_3_Tv-LCC_like"/>
    <property type="match status" value="1"/>
</dbReference>
<feature type="signal peptide" evidence="7">
    <location>
        <begin position="1"/>
        <end position="19"/>
    </location>
</feature>
<keyword evidence="12" id="KW-1185">Reference proteome</keyword>
<keyword evidence="5" id="KW-1015">Disulfide bond</keyword>
<name>A0A9P6BXX9_9AGAR</name>
<dbReference type="InterPro" id="IPR011706">
    <property type="entry name" value="Cu-oxidase_C"/>
</dbReference>
<evidence type="ECO:0000256" key="5">
    <source>
        <dbReference type="ARBA" id="ARBA00023157"/>
    </source>
</evidence>
<dbReference type="FunFam" id="2.60.40.420:FF:000045">
    <property type="entry name" value="Laccase 2"/>
    <property type="match status" value="1"/>
</dbReference>
<evidence type="ECO:0000259" key="8">
    <source>
        <dbReference type="Pfam" id="PF00394"/>
    </source>
</evidence>
<dbReference type="InterPro" id="IPR045087">
    <property type="entry name" value="Cu-oxidase_fam"/>
</dbReference>
<dbReference type="OrthoDB" id="2121828at2759"/>
<comment type="similarity">
    <text evidence="1">Belongs to the multicopper oxidase family.</text>
</comment>
<dbReference type="Pfam" id="PF07731">
    <property type="entry name" value="Cu-oxidase_2"/>
    <property type="match status" value="1"/>
</dbReference>
<evidence type="ECO:0000256" key="6">
    <source>
        <dbReference type="ARBA" id="ARBA00023180"/>
    </source>
</evidence>
<dbReference type="Proteomes" id="UP000807342">
    <property type="component" value="Unassembled WGS sequence"/>
</dbReference>
<reference evidence="11" key="1">
    <citation type="submission" date="2020-11" db="EMBL/GenBank/DDBJ databases">
        <authorList>
            <consortium name="DOE Joint Genome Institute"/>
            <person name="Ahrendt S."/>
            <person name="Riley R."/>
            <person name="Andreopoulos W."/>
            <person name="Labutti K."/>
            <person name="Pangilinan J."/>
            <person name="Ruiz-Duenas F.J."/>
            <person name="Barrasa J.M."/>
            <person name="Sanchez-Garcia M."/>
            <person name="Camarero S."/>
            <person name="Miyauchi S."/>
            <person name="Serrano A."/>
            <person name="Linde D."/>
            <person name="Babiker R."/>
            <person name="Drula E."/>
            <person name="Ayuso-Fernandez I."/>
            <person name="Pacheco R."/>
            <person name="Padilla G."/>
            <person name="Ferreira P."/>
            <person name="Barriuso J."/>
            <person name="Kellner H."/>
            <person name="Castanera R."/>
            <person name="Alfaro M."/>
            <person name="Ramirez L."/>
            <person name="Pisabarro A.G."/>
            <person name="Kuo A."/>
            <person name="Tritt A."/>
            <person name="Lipzen A."/>
            <person name="He G."/>
            <person name="Yan M."/>
            <person name="Ng V."/>
            <person name="Cullen D."/>
            <person name="Martin F."/>
            <person name="Rosso M.-N."/>
            <person name="Henrissat B."/>
            <person name="Hibbett D."/>
            <person name="Martinez A.T."/>
            <person name="Grigoriev I.V."/>
        </authorList>
    </citation>
    <scope>NUCLEOTIDE SEQUENCE</scope>
    <source>
        <strain evidence="11">MF-IS2</strain>
    </source>
</reference>
<keyword evidence="7" id="KW-0732">Signal</keyword>
<keyword evidence="6" id="KW-0325">Glycoprotein</keyword>
<evidence type="ECO:0000256" key="2">
    <source>
        <dbReference type="ARBA" id="ARBA00022723"/>
    </source>
</evidence>
<dbReference type="GO" id="GO:0005507">
    <property type="term" value="F:copper ion binding"/>
    <property type="evidence" value="ECO:0007669"/>
    <property type="project" value="InterPro"/>
</dbReference>
<dbReference type="PROSITE" id="PS00079">
    <property type="entry name" value="MULTICOPPER_OXIDASE1"/>
    <property type="match status" value="1"/>
</dbReference>
<evidence type="ECO:0000256" key="1">
    <source>
        <dbReference type="ARBA" id="ARBA00010609"/>
    </source>
</evidence>
<dbReference type="InterPro" id="IPR011707">
    <property type="entry name" value="Cu-oxidase-like_N"/>
</dbReference>
<dbReference type="SUPFAM" id="SSF49503">
    <property type="entry name" value="Cupredoxins"/>
    <property type="match status" value="3"/>
</dbReference>
<feature type="domain" description="Plastocyanin-like" evidence="8">
    <location>
        <begin position="161"/>
        <end position="296"/>
    </location>
</feature>
<keyword evidence="4" id="KW-0186">Copper</keyword>
<dbReference type="InterPro" id="IPR002355">
    <property type="entry name" value="Cu_oxidase_Cu_BS"/>
</dbReference>
<dbReference type="PANTHER" id="PTHR11709">
    <property type="entry name" value="MULTI-COPPER OXIDASE"/>
    <property type="match status" value="1"/>
</dbReference>
<gene>
    <name evidence="11" type="ORF">P691DRAFT_778788</name>
</gene>
<feature type="chain" id="PRO_5040359875" evidence="7">
    <location>
        <begin position="20"/>
        <end position="521"/>
    </location>
</feature>
<proteinExistence type="inferred from homology"/>
<organism evidence="11 12">
    <name type="scientific">Macrolepiota fuliginosa MF-IS2</name>
    <dbReference type="NCBI Taxonomy" id="1400762"/>
    <lineage>
        <taxon>Eukaryota</taxon>
        <taxon>Fungi</taxon>
        <taxon>Dikarya</taxon>
        <taxon>Basidiomycota</taxon>
        <taxon>Agaricomycotina</taxon>
        <taxon>Agaricomycetes</taxon>
        <taxon>Agaricomycetidae</taxon>
        <taxon>Agaricales</taxon>
        <taxon>Agaricineae</taxon>
        <taxon>Agaricaceae</taxon>
        <taxon>Macrolepiota</taxon>
    </lineage>
</organism>
<sequence>MFLRSHLLCLISLATAAFAAKVGPTLTLNIANKNIAPDGFLQPVSVINDIHPGPVIMAKKGDCFKLNVVNKLADPKQLRGTSIHWHGMLQKGTNFMDGVDGVTQCPIAPNDSFLYSFNADEARTYWYHSHFQVQYCDGVQGVLIVQDPNDPLRSFYNVDDESTIITLSEWYHALAPTITGIPEADSTLINGKGRFPSGPNVDLAVVNVQRGKHYRFCVISISCDPNFNFSVDDHNLTIIETDGVPMQPHTRYSVVLNTNRPIGNYWIRSLPNSGNRNLSSTFENGVNSAILRYQGAPNAEPKSTQQLDQNALVEADLHPLLNPFAPGRPVPDGADVTFNLTLSFNKTAFRFNINNNTFVPPTVPVLLQILSGARTAQDLLPKGGVLTVERNKTVQINLPSGLIGGPHPFHLHGHTFSVVKSADSPHFNFLNPVQRDVVSIGDTQGDSVSIRFRTDNPGPWILHCHIDFHLHEGLAVVFAEAPEQTPAVNSPPSEWEQLCPSWDALPDSVKQAQVGNSTSST</sequence>
<evidence type="ECO:0000256" key="4">
    <source>
        <dbReference type="ARBA" id="ARBA00023008"/>
    </source>
</evidence>
<keyword evidence="3" id="KW-0560">Oxidoreductase</keyword>
<comment type="caution">
    <text evidence="11">The sequence shown here is derived from an EMBL/GenBank/DDBJ whole genome shotgun (WGS) entry which is preliminary data.</text>
</comment>
<dbReference type="GO" id="GO:0016491">
    <property type="term" value="F:oxidoreductase activity"/>
    <property type="evidence" value="ECO:0007669"/>
    <property type="project" value="UniProtKB-KW"/>
</dbReference>
<accession>A0A9P6BXX9</accession>
<dbReference type="EMBL" id="MU151456">
    <property type="protein sequence ID" value="KAF9443587.1"/>
    <property type="molecule type" value="Genomic_DNA"/>
</dbReference>
<dbReference type="Gene3D" id="2.60.40.420">
    <property type="entry name" value="Cupredoxins - blue copper proteins"/>
    <property type="match status" value="3"/>
</dbReference>
<dbReference type="AlphaFoldDB" id="A0A9P6BXX9"/>
<dbReference type="Pfam" id="PF07732">
    <property type="entry name" value="Cu-oxidase_3"/>
    <property type="match status" value="1"/>
</dbReference>
<dbReference type="PROSITE" id="PS00080">
    <property type="entry name" value="MULTICOPPER_OXIDASE2"/>
    <property type="match status" value="1"/>
</dbReference>
<evidence type="ECO:0000259" key="10">
    <source>
        <dbReference type="Pfam" id="PF07732"/>
    </source>
</evidence>
<dbReference type="PANTHER" id="PTHR11709:SF511">
    <property type="entry name" value="LACCASE"/>
    <property type="match status" value="1"/>
</dbReference>
<dbReference type="InterPro" id="IPR001117">
    <property type="entry name" value="Cu-oxidase_2nd"/>
</dbReference>
<dbReference type="Pfam" id="PF00394">
    <property type="entry name" value="Cu-oxidase"/>
    <property type="match status" value="1"/>
</dbReference>